<accession>A0A0K2UW42</accession>
<proteinExistence type="predicted"/>
<organism evidence="1">
    <name type="scientific">Lepeophtheirus salmonis</name>
    <name type="common">Salmon louse</name>
    <name type="synonym">Caligus salmonis</name>
    <dbReference type="NCBI Taxonomy" id="72036"/>
    <lineage>
        <taxon>Eukaryota</taxon>
        <taxon>Metazoa</taxon>
        <taxon>Ecdysozoa</taxon>
        <taxon>Arthropoda</taxon>
        <taxon>Crustacea</taxon>
        <taxon>Multicrustacea</taxon>
        <taxon>Hexanauplia</taxon>
        <taxon>Copepoda</taxon>
        <taxon>Siphonostomatoida</taxon>
        <taxon>Caligidae</taxon>
        <taxon>Lepeophtheirus</taxon>
    </lineage>
</organism>
<reference evidence="1" key="1">
    <citation type="submission" date="2014-05" db="EMBL/GenBank/DDBJ databases">
        <authorList>
            <person name="Chronopoulou M."/>
        </authorList>
    </citation>
    <scope>NUCLEOTIDE SEQUENCE</scope>
    <source>
        <tissue evidence="1">Whole organism</tissue>
    </source>
</reference>
<dbReference type="EMBL" id="HACA01024939">
    <property type="protein sequence ID" value="CDW42300.1"/>
    <property type="molecule type" value="Transcribed_RNA"/>
</dbReference>
<evidence type="ECO:0000313" key="1">
    <source>
        <dbReference type="EMBL" id="CDW42300.1"/>
    </source>
</evidence>
<dbReference type="AlphaFoldDB" id="A0A0K2UW42"/>
<sequence>MRIFGSFRVSIESEKHLIDLYADDLTLMVERNSDREVKNRIEILFSNFDKFSLFSGIKIIVEKNSILPVARWCTRPLIIIEEYKVVESVKIFRIELERNQPSLFNIGRVNSQAHKSLNILFDKRYGTTLKIPRSQLGDRLVLLSNILPRT</sequence>
<name>A0A0K2UW42_LEPSM</name>
<protein>
    <submittedName>
        <fullName evidence="1">Uncharacterized protein</fullName>
    </submittedName>
</protein>